<name>A0A6H2A229_9ZZZZ</name>
<dbReference type="AlphaFoldDB" id="A0A6H2A229"/>
<organism evidence="1">
    <name type="scientific">viral metagenome</name>
    <dbReference type="NCBI Taxonomy" id="1070528"/>
    <lineage>
        <taxon>unclassified sequences</taxon>
        <taxon>metagenomes</taxon>
        <taxon>organismal metagenomes</taxon>
    </lineage>
</organism>
<reference evidence="1" key="1">
    <citation type="submission" date="2020-03" db="EMBL/GenBank/DDBJ databases">
        <title>The deep terrestrial virosphere.</title>
        <authorList>
            <person name="Holmfeldt K."/>
            <person name="Nilsson E."/>
            <person name="Simone D."/>
            <person name="Lopez-Fernandez M."/>
            <person name="Wu X."/>
            <person name="de Brujin I."/>
            <person name="Lundin D."/>
            <person name="Andersson A."/>
            <person name="Bertilsson S."/>
            <person name="Dopson M."/>
        </authorList>
    </citation>
    <scope>NUCLEOTIDE SEQUENCE</scope>
    <source>
        <strain evidence="1">TM448A03592</strain>
    </source>
</reference>
<proteinExistence type="predicted"/>
<sequence>MPVIKVGNKYKIGKKGKPIYKSKASAERAYKGYLWSKYGKGKK</sequence>
<accession>A0A6H2A229</accession>
<protein>
    <submittedName>
        <fullName evidence="1">Uncharacterized protein</fullName>
    </submittedName>
</protein>
<gene>
    <name evidence="1" type="ORF">TM448A03592_0009</name>
</gene>
<evidence type="ECO:0000313" key="1">
    <source>
        <dbReference type="EMBL" id="QJA53500.1"/>
    </source>
</evidence>
<dbReference type="EMBL" id="MT144426">
    <property type="protein sequence ID" value="QJA53500.1"/>
    <property type="molecule type" value="Genomic_DNA"/>
</dbReference>